<dbReference type="SUPFAM" id="SSF57701">
    <property type="entry name" value="Zn2/Cys6 DNA-binding domain"/>
    <property type="match status" value="1"/>
</dbReference>
<dbReference type="PANTHER" id="PTHR31313">
    <property type="entry name" value="TY1 ENHANCER ACTIVATOR"/>
    <property type="match status" value="1"/>
</dbReference>
<sequence length="724" mass="79509">MEDTGNSKSSSDETNGQKSHAGDTFNPKRRRGLGMVTPNACTECRKKRAKCNGGEPCARCASQKNPNCVYEIPVRQSKENMRSEIEQLRVYQKRSERVLAAIASQNKTAHIVDRLRQGEGLKSISDSLQTPSQASPAPGGDQTTYTSYTDHQAIENAPRPVQGIVTAPFTTSEPGALQGPTLDLQNAGNQEIWNQWSEVNESSSGIATGDDSTNWTADPIPLPDNFGYSATRPPWKEQSTSNYSTPNSTILDARCQGQEAVLGNGVSLLHADNPTYPPSSWTKVTSDSDFVDHLMALYFCWEYPTFASLSKEHFLHDYRSGEREYCSELLVNAILALGCRLSTYANARTDPNDSSTAGAHFFAEATRLLKSEKAHHSLTTTQALGLMAIREASAGHSSASIYLSGQSLRLAIEAGLHLETEGELHSEPVEVARAVRLATFWGAFSLDQVWSLTIGRIPQLSNVPKLTVKPAIVDSVEASAWVPYTDDGVPLERDCTQRSNIRTVFATFCELSEIVHQSLYLFYAPCSSFTSKLLLQVYTRYLRWYASIPAALRLGHNFTPAVLFSHMYYHYAILLLFRPFIKLSLVGSGVSPRDVCTQAADAISALARSYAQLYTLRRTPSFLPHVILASSIMHLVTLGNTKTGAEKVTQGIADLKDMASCHGFSVRACNITRRLAQKWNISVPDSGEEKIEPDFDVQARPSPVSLNQFCTTVGELDMVQGIGL</sequence>
<dbReference type="Pfam" id="PF00172">
    <property type="entry name" value="Zn_clus"/>
    <property type="match status" value="1"/>
</dbReference>
<feature type="compositionally biased region" description="Polar residues" evidence="8">
    <location>
        <begin position="125"/>
        <end position="150"/>
    </location>
</feature>
<evidence type="ECO:0000256" key="4">
    <source>
        <dbReference type="ARBA" id="ARBA00023015"/>
    </source>
</evidence>
<evidence type="ECO:0000313" key="10">
    <source>
        <dbReference type="EMBL" id="QSZ37054.1"/>
    </source>
</evidence>
<dbReference type="InterPro" id="IPR051615">
    <property type="entry name" value="Transcr_Regulatory_Elem"/>
</dbReference>
<dbReference type="GO" id="GO:0006351">
    <property type="term" value="P:DNA-templated transcription"/>
    <property type="evidence" value="ECO:0007669"/>
    <property type="project" value="InterPro"/>
</dbReference>
<keyword evidence="2" id="KW-0479">Metal-binding</keyword>
<proteinExistence type="predicted"/>
<dbReference type="InterPro" id="IPR036864">
    <property type="entry name" value="Zn2-C6_fun-type_DNA-bd_sf"/>
</dbReference>
<dbReference type="Proteomes" id="UP000672032">
    <property type="component" value="Chromosome 8"/>
</dbReference>
<feature type="domain" description="Zn(2)-C6 fungal-type" evidence="9">
    <location>
        <begin position="40"/>
        <end position="70"/>
    </location>
</feature>
<dbReference type="InterPro" id="IPR007219">
    <property type="entry name" value="XnlR_reg_dom"/>
</dbReference>
<dbReference type="GO" id="GO:0000981">
    <property type="term" value="F:DNA-binding transcription factor activity, RNA polymerase II-specific"/>
    <property type="evidence" value="ECO:0007669"/>
    <property type="project" value="InterPro"/>
</dbReference>
<feature type="compositionally biased region" description="Polar residues" evidence="8">
    <location>
        <begin position="1"/>
        <end position="18"/>
    </location>
</feature>
<evidence type="ECO:0000256" key="6">
    <source>
        <dbReference type="ARBA" id="ARBA00023163"/>
    </source>
</evidence>
<evidence type="ECO:0000256" key="7">
    <source>
        <dbReference type="ARBA" id="ARBA00023242"/>
    </source>
</evidence>
<dbReference type="Gene3D" id="4.10.240.10">
    <property type="entry name" value="Zn(2)-C6 fungal-type DNA-binding domain"/>
    <property type="match status" value="1"/>
</dbReference>
<dbReference type="EMBL" id="CP063412">
    <property type="protein sequence ID" value="QSZ37054.1"/>
    <property type="molecule type" value="Genomic_DNA"/>
</dbReference>
<keyword evidence="11" id="KW-1185">Reference proteome</keyword>
<evidence type="ECO:0000313" key="11">
    <source>
        <dbReference type="Proteomes" id="UP000672032"/>
    </source>
</evidence>
<dbReference type="InterPro" id="IPR001138">
    <property type="entry name" value="Zn2Cys6_DnaBD"/>
</dbReference>
<evidence type="ECO:0000256" key="5">
    <source>
        <dbReference type="ARBA" id="ARBA00023125"/>
    </source>
</evidence>
<evidence type="ECO:0000256" key="1">
    <source>
        <dbReference type="ARBA" id="ARBA00004123"/>
    </source>
</evidence>
<keyword evidence="6" id="KW-0804">Transcription</keyword>
<dbReference type="GO" id="GO:0003677">
    <property type="term" value="F:DNA binding"/>
    <property type="evidence" value="ECO:0007669"/>
    <property type="project" value="UniProtKB-KW"/>
</dbReference>
<dbReference type="PROSITE" id="PS50048">
    <property type="entry name" value="ZN2_CY6_FUNGAL_2"/>
    <property type="match status" value="1"/>
</dbReference>
<keyword evidence="4" id="KW-0805">Transcription regulation</keyword>
<reference evidence="10" key="1">
    <citation type="submission" date="2020-10" db="EMBL/GenBank/DDBJ databases">
        <title>Genome Sequence of Monilinia vaccinii-corymbosi Sheds Light on Mummy Berry Disease Infection of Blueberry and Mating Type.</title>
        <authorList>
            <person name="Yow A.G."/>
            <person name="Zhang Y."/>
            <person name="Bansal K."/>
            <person name="Eacker S.M."/>
            <person name="Sullivan S."/>
            <person name="Liachko I."/>
            <person name="Cubeta M.A."/>
            <person name="Rollins J.A."/>
            <person name="Ashrafi H."/>
        </authorList>
    </citation>
    <scope>NUCLEOTIDE SEQUENCE</scope>
    <source>
        <strain evidence="10">RL-1</strain>
    </source>
</reference>
<dbReference type="AlphaFoldDB" id="A0A8A3PQ86"/>
<dbReference type="Pfam" id="PF04082">
    <property type="entry name" value="Fungal_trans"/>
    <property type="match status" value="1"/>
</dbReference>
<evidence type="ECO:0000259" key="9">
    <source>
        <dbReference type="PROSITE" id="PS50048"/>
    </source>
</evidence>
<keyword evidence="3" id="KW-0862">Zinc</keyword>
<evidence type="ECO:0000256" key="3">
    <source>
        <dbReference type="ARBA" id="ARBA00022833"/>
    </source>
</evidence>
<dbReference type="GO" id="GO:0005634">
    <property type="term" value="C:nucleus"/>
    <property type="evidence" value="ECO:0007669"/>
    <property type="project" value="UniProtKB-SubCell"/>
</dbReference>
<feature type="region of interest" description="Disordered" evidence="8">
    <location>
        <begin position="1"/>
        <end position="35"/>
    </location>
</feature>
<keyword evidence="7" id="KW-0539">Nucleus</keyword>
<accession>A0A8A3PQ86</accession>
<keyword evidence="5" id="KW-0238">DNA-binding</keyword>
<organism evidence="10 11">
    <name type="scientific">Monilinia vaccinii-corymbosi</name>
    <dbReference type="NCBI Taxonomy" id="61207"/>
    <lineage>
        <taxon>Eukaryota</taxon>
        <taxon>Fungi</taxon>
        <taxon>Dikarya</taxon>
        <taxon>Ascomycota</taxon>
        <taxon>Pezizomycotina</taxon>
        <taxon>Leotiomycetes</taxon>
        <taxon>Helotiales</taxon>
        <taxon>Sclerotiniaceae</taxon>
        <taxon>Monilinia</taxon>
    </lineage>
</organism>
<gene>
    <name evidence="10" type="ORF">DSL72_009146</name>
</gene>
<dbReference type="SMART" id="SM00066">
    <property type="entry name" value="GAL4"/>
    <property type="match status" value="1"/>
</dbReference>
<dbReference type="CDD" id="cd00067">
    <property type="entry name" value="GAL4"/>
    <property type="match status" value="1"/>
</dbReference>
<name>A0A8A3PQ86_9HELO</name>
<dbReference type="GO" id="GO:0008270">
    <property type="term" value="F:zinc ion binding"/>
    <property type="evidence" value="ECO:0007669"/>
    <property type="project" value="InterPro"/>
</dbReference>
<comment type="subcellular location">
    <subcellularLocation>
        <location evidence="1">Nucleus</location>
    </subcellularLocation>
</comment>
<dbReference type="OrthoDB" id="2123952at2759"/>
<feature type="region of interest" description="Disordered" evidence="8">
    <location>
        <begin position="125"/>
        <end position="180"/>
    </location>
</feature>
<evidence type="ECO:0000256" key="8">
    <source>
        <dbReference type="SAM" id="MobiDB-lite"/>
    </source>
</evidence>
<dbReference type="PANTHER" id="PTHR31313:SF4">
    <property type="entry name" value="CONIDIAL DEVELOPMENT PROTEIN FLUFFY"/>
    <property type="match status" value="1"/>
</dbReference>
<dbReference type="CDD" id="cd12148">
    <property type="entry name" value="fungal_TF_MHR"/>
    <property type="match status" value="1"/>
</dbReference>
<dbReference type="PROSITE" id="PS00463">
    <property type="entry name" value="ZN2_CY6_FUNGAL_1"/>
    <property type="match status" value="1"/>
</dbReference>
<evidence type="ECO:0000256" key="2">
    <source>
        <dbReference type="ARBA" id="ARBA00022723"/>
    </source>
</evidence>
<dbReference type="SMART" id="SM00906">
    <property type="entry name" value="Fungal_trans"/>
    <property type="match status" value="1"/>
</dbReference>
<protein>
    <recommendedName>
        <fullName evidence="9">Zn(2)-C6 fungal-type domain-containing protein</fullName>
    </recommendedName>
</protein>